<evidence type="ECO:0000313" key="1">
    <source>
        <dbReference type="EMBL" id="TQV95161.1"/>
    </source>
</evidence>
<organism evidence="1 2">
    <name type="scientific">Cordyceps javanica</name>
    <dbReference type="NCBI Taxonomy" id="43265"/>
    <lineage>
        <taxon>Eukaryota</taxon>
        <taxon>Fungi</taxon>
        <taxon>Dikarya</taxon>
        <taxon>Ascomycota</taxon>
        <taxon>Pezizomycotina</taxon>
        <taxon>Sordariomycetes</taxon>
        <taxon>Hypocreomycetidae</taxon>
        <taxon>Hypocreales</taxon>
        <taxon>Cordycipitaceae</taxon>
        <taxon>Cordyceps</taxon>
    </lineage>
</organism>
<proteinExistence type="predicted"/>
<sequence>MLLNSETPHQSSSLFSITSTESSWIDLNGSTPADTSTTFVAGVAAADLGNCHRCPSPECPLLRDRQNSVSSLRSCEDMSADKTQELWFCMLELQERYGCYNSTRIDLALGAGEQAINFMPNRFIIDTLNNSLRDLPDEGWNKLYHCLDDQATPEKPKSKRKFWSKR</sequence>
<keyword evidence="2" id="KW-1185">Reference proteome</keyword>
<evidence type="ECO:0000313" key="2">
    <source>
        <dbReference type="Proteomes" id="UP000315783"/>
    </source>
</evidence>
<dbReference type="AlphaFoldDB" id="A0A545V0B7"/>
<comment type="caution">
    <text evidence="1">The sequence shown here is derived from an EMBL/GenBank/DDBJ whole genome shotgun (WGS) entry which is preliminary data.</text>
</comment>
<accession>A0A545V0B7</accession>
<dbReference type="Proteomes" id="UP000315783">
    <property type="component" value="Unassembled WGS sequence"/>
</dbReference>
<dbReference type="OrthoDB" id="3553044at2759"/>
<reference evidence="1 2" key="1">
    <citation type="journal article" date="2019" name="Appl. Microbiol. Biotechnol.">
        <title>Genome sequence of Isaria javanica and comparative genome analysis insights into family S53 peptidase evolution in fungal entomopathogens.</title>
        <authorList>
            <person name="Lin R."/>
            <person name="Zhang X."/>
            <person name="Xin B."/>
            <person name="Zou M."/>
            <person name="Gao Y."/>
            <person name="Qin F."/>
            <person name="Hu Q."/>
            <person name="Xie B."/>
            <person name="Cheng X."/>
        </authorList>
    </citation>
    <scope>NUCLEOTIDE SEQUENCE [LARGE SCALE GENOMIC DNA]</scope>
    <source>
        <strain evidence="1 2">IJ1G</strain>
    </source>
</reference>
<protein>
    <submittedName>
        <fullName evidence="1">Uncharacterized protein</fullName>
    </submittedName>
</protein>
<name>A0A545V0B7_9HYPO</name>
<dbReference type="EMBL" id="SPUK01000008">
    <property type="protein sequence ID" value="TQV95161.1"/>
    <property type="molecule type" value="Genomic_DNA"/>
</dbReference>
<gene>
    <name evidence="1" type="ORF">IF1G_06148</name>
</gene>